<organism evidence="1 2">
    <name type="scientific">Atta colombica</name>
    <dbReference type="NCBI Taxonomy" id="520822"/>
    <lineage>
        <taxon>Eukaryota</taxon>
        <taxon>Metazoa</taxon>
        <taxon>Ecdysozoa</taxon>
        <taxon>Arthropoda</taxon>
        <taxon>Hexapoda</taxon>
        <taxon>Insecta</taxon>
        <taxon>Pterygota</taxon>
        <taxon>Neoptera</taxon>
        <taxon>Endopterygota</taxon>
        <taxon>Hymenoptera</taxon>
        <taxon>Apocrita</taxon>
        <taxon>Aculeata</taxon>
        <taxon>Formicoidea</taxon>
        <taxon>Formicidae</taxon>
        <taxon>Myrmicinae</taxon>
        <taxon>Atta</taxon>
    </lineage>
</organism>
<name>A0A151I5H5_9HYME</name>
<dbReference type="EMBL" id="KQ976414">
    <property type="protein sequence ID" value="KYM90252.1"/>
    <property type="molecule type" value="Genomic_DNA"/>
</dbReference>
<proteinExistence type="predicted"/>
<evidence type="ECO:0000313" key="1">
    <source>
        <dbReference type="EMBL" id="KYM90252.1"/>
    </source>
</evidence>
<accession>A0A151I5H5</accession>
<evidence type="ECO:0000313" key="2">
    <source>
        <dbReference type="Proteomes" id="UP000078540"/>
    </source>
</evidence>
<reference evidence="1 2" key="1">
    <citation type="submission" date="2015-09" db="EMBL/GenBank/DDBJ databases">
        <title>Atta colombica WGS genome.</title>
        <authorList>
            <person name="Nygaard S."/>
            <person name="Hu H."/>
            <person name="Boomsma J."/>
            <person name="Zhang G."/>
        </authorList>
    </citation>
    <scope>NUCLEOTIDE SEQUENCE [LARGE SCALE GENOMIC DNA]</scope>
    <source>
        <strain evidence="1">Treedump-2</strain>
        <tissue evidence="1">Whole body</tissue>
    </source>
</reference>
<dbReference type="Proteomes" id="UP000078540">
    <property type="component" value="Unassembled WGS sequence"/>
</dbReference>
<dbReference type="AlphaFoldDB" id="A0A151I5H5"/>
<keyword evidence="2" id="KW-1185">Reference proteome</keyword>
<sequence length="80" mass="9208">MRENGEGQKGRLYLIDIRAEENCESHLSVLEYGSMSRKDAMTPVPVDSTNVDPTFWIKELNSFDPRRDFVRSQELEGKGM</sequence>
<protein>
    <submittedName>
        <fullName evidence="1">Uncharacterized protein</fullName>
    </submittedName>
</protein>
<gene>
    <name evidence="1" type="ORF">ALC53_01863</name>
</gene>